<feature type="compositionally biased region" description="Basic and acidic residues" evidence="1">
    <location>
        <begin position="56"/>
        <end position="70"/>
    </location>
</feature>
<dbReference type="EMBL" id="JBJQOH010000004">
    <property type="protein sequence ID" value="KAL3688378.1"/>
    <property type="molecule type" value="Genomic_DNA"/>
</dbReference>
<feature type="compositionally biased region" description="Basic and acidic residues" evidence="1">
    <location>
        <begin position="204"/>
        <end position="221"/>
    </location>
</feature>
<name>A0ABD3HAD1_9MARC</name>
<feature type="compositionally biased region" description="Basic and acidic residues" evidence="1">
    <location>
        <begin position="25"/>
        <end position="38"/>
    </location>
</feature>
<comment type="caution">
    <text evidence="2">The sequence shown here is derived from an EMBL/GenBank/DDBJ whole genome shotgun (WGS) entry which is preliminary data.</text>
</comment>
<evidence type="ECO:0000256" key="1">
    <source>
        <dbReference type="SAM" id="MobiDB-lite"/>
    </source>
</evidence>
<reference evidence="2 3" key="1">
    <citation type="submission" date="2024-09" db="EMBL/GenBank/DDBJ databases">
        <title>Chromosome-scale assembly of Riccia sorocarpa.</title>
        <authorList>
            <person name="Paukszto L."/>
        </authorList>
    </citation>
    <scope>NUCLEOTIDE SEQUENCE [LARGE SCALE GENOMIC DNA]</scope>
    <source>
        <strain evidence="2">LP-2024</strain>
        <tissue evidence="2">Aerial parts of the thallus</tissue>
    </source>
</reference>
<dbReference type="Proteomes" id="UP001633002">
    <property type="component" value="Unassembled WGS sequence"/>
</dbReference>
<evidence type="ECO:0000313" key="2">
    <source>
        <dbReference type="EMBL" id="KAL3688378.1"/>
    </source>
</evidence>
<sequence>MEVEEHKGTHSEGRAPEVETAGENGEFHPEGESARENGESNSEVRAPEVESAGEDGEIHPEVTSPGRKEKLVRHIKEKLVLVKDKIIGYAYTPPHSPHGDRKESLAASSSHEDHDHTPSGGCYVSTLKACVVSQQPSFDYDLAFDDADEIPNGGLFMTAAPEEPEAPTEQPHGLKKRIMDAFDFPVPDTTVTPTKDFEETAPPDLKRMKEKLPGGHSHEQKVSITTPADLLLVLQLRRLLFK</sequence>
<feature type="compositionally biased region" description="Basic and acidic residues" evidence="1">
    <location>
        <begin position="97"/>
        <end position="117"/>
    </location>
</feature>
<feature type="region of interest" description="Disordered" evidence="1">
    <location>
        <begin position="1"/>
        <end position="70"/>
    </location>
</feature>
<feature type="compositionally biased region" description="Basic and acidic residues" evidence="1">
    <location>
        <begin position="1"/>
        <end position="17"/>
    </location>
</feature>
<protein>
    <submittedName>
        <fullName evidence="2">Uncharacterized protein</fullName>
    </submittedName>
</protein>
<keyword evidence="3" id="KW-1185">Reference proteome</keyword>
<organism evidence="2 3">
    <name type="scientific">Riccia sorocarpa</name>
    <dbReference type="NCBI Taxonomy" id="122646"/>
    <lineage>
        <taxon>Eukaryota</taxon>
        <taxon>Viridiplantae</taxon>
        <taxon>Streptophyta</taxon>
        <taxon>Embryophyta</taxon>
        <taxon>Marchantiophyta</taxon>
        <taxon>Marchantiopsida</taxon>
        <taxon>Marchantiidae</taxon>
        <taxon>Marchantiales</taxon>
        <taxon>Ricciaceae</taxon>
        <taxon>Riccia</taxon>
    </lineage>
</organism>
<proteinExistence type="predicted"/>
<accession>A0ABD3HAD1</accession>
<feature type="region of interest" description="Disordered" evidence="1">
    <location>
        <begin position="90"/>
        <end position="118"/>
    </location>
</feature>
<feature type="region of interest" description="Disordered" evidence="1">
    <location>
        <begin position="189"/>
        <end position="221"/>
    </location>
</feature>
<evidence type="ECO:0000313" key="3">
    <source>
        <dbReference type="Proteomes" id="UP001633002"/>
    </source>
</evidence>
<dbReference type="AlphaFoldDB" id="A0ABD3HAD1"/>
<gene>
    <name evidence="2" type="ORF">R1sor_014687</name>
</gene>